<sequence length="434" mass="51638">MQNLFEFLKNHLDSKKANLLLRALKDSTDERAQQFILQNITDIITWLNCDEFKKYEDNPYPPLLNPEYIDIEASDYCAMLAWNLNIPLKTAKFIYISPHGVGAAAFLTLLNQSCNIYCPVSWVLPPRSDYRYSLNFKSLITYCQSAINISEINVVQIDKYLSLIDQNTPILIQTRDPISLLKHNYGRDWSKVQRNYPQDFDLNCDYNCYIKFLTPQKTHMKDDFENLLNDTFINHYLLDKINKDKIHYLDMSELSSDNIFNTFTYLAQKFDFTPPHNDDKDFFQRKEFRGYMRYLLPLNFHVDENIKLNITRFGMGGDDINIFDKISQNDLKNDIGIYIEKEKLDLFLKHKNYDRIKNYLSYFLDDVKYIVDYTEDTMMKESEVLAYLKDNFAARIKLKSILDKELIHIKQYRPDIVASWRHYQEFEKICKENT</sequence>
<protein>
    <submittedName>
        <fullName evidence="1">Capsular polysaccharide biosynthesis protein, putative glycosyltransferase (DUF2972 domain)</fullName>
    </submittedName>
</protein>
<organism evidence="1 2">
    <name type="scientific">Campylobacter insulaenigrae NCTC 12927</name>
    <dbReference type="NCBI Taxonomy" id="1031564"/>
    <lineage>
        <taxon>Bacteria</taxon>
        <taxon>Pseudomonadati</taxon>
        <taxon>Campylobacterota</taxon>
        <taxon>Epsilonproteobacteria</taxon>
        <taxon>Campylobacterales</taxon>
        <taxon>Campylobacteraceae</taxon>
        <taxon>Campylobacter</taxon>
    </lineage>
</organism>
<dbReference type="Proteomes" id="UP000031163">
    <property type="component" value="Chromosome"/>
</dbReference>
<dbReference type="Pfam" id="PF11186">
    <property type="entry name" value="DUF2972"/>
    <property type="match status" value="1"/>
</dbReference>
<reference evidence="1 2" key="1">
    <citation type="journal article" date="2014" name="Genome Biol. Evol.">
        <title>Comparative Genomics of the Campylobacter lari Group.</title>
        <authorList>
            <person name="Miller W.G."/>
            <person name="Yee E."/>
            <person name="Chapman M.H."/>
            <person name="Smith T.P."/>
            <person name="Bono J.L."/>
            <person name="Huynh S."/>
            <person name="Parker C.T."/>
            <person name="Vandamme P."/>
            <person name="Luong K."/>
            <person name="Korlach J."/>
        </authorList>
    </citation>
    <scope>NUCLEOTIDE SEQUENCE [LARGE SCALE GENOMIC DNA]</scope>
    <source>
        <strain evidence="1 2">NCTC 12927</strain>
    </source>
</reference>
<dbReference type="InterPro" id="IPR021353">
    <property type="entry name" value="DUF2972"/>
</dbReference>
<keyword evidence="1" id="KW-0808">Transferase</keyword>
<name>A0A0A8H065_9BACT</name>
<proteinExistence type="predicted"/>
<dbReference type="GO" id="GO:0016740">
    <property type="term" value="F:transferase activity"/>
    <property type="evidence" value="ECO:0007669"/>
    <property type="project" value="UniProtKB-KW"/>
</dbReference>
<dbReference type="RefSeq" id="WP_039649258.1">
    <property type="nucleotide sequence ID" value="NZ_CP007770.1"/>
</dbReference>
<dbReference type="EMBL" id="CP007770">
    <property type="protein sequence ID" value="AJC87307.1"/>
    <property type="molecule type" value="Genomic_DNA"/>
</dbReference>
<dbReference type="KEGG" id="cis:CINS_0307"/>
<dbReference type="STRING" id="1031564.CINS_0307"/>
<gene>
    <name evidence="1" type="ORF">CINS_0307</name>
</gene>
<evidence type="ECO:0000313" key="1">
    <source>
        <dbReference type="EMBL" id="AJC87307.1"/>
    </source>
</evidence>
<dbReference type="GeneID" id="74431123"/>
<evidence type="ECO:0000313" key="2">
    <source>
        <dbReference type="Proteomes" id="UP000031163"/>
    </source>
</evidence>
<accession>A0A0A8H065</accession>
<dbReference type="HOGENOM" id="CLU_040137_0_0_7"/>
<dbReference type="AlphaFoldDB" id="A0A0A8H065"/>